<accession>A0A1I7SZC8</accession>
<keyword evidence="3" id="KW-1185">Reference proteome</keyword>
<sequence>MKVSFGNYKAINSQRTFYSVLGAKNISLLACYYEKVSIGEYIVPVKMFTKKDGNQYLETYWDDENHGLRVIGNYICDLFRQDLLSVRLVKDHVEMFEWAHYRQPSIEQITVAKWISDEDFKYIALNSNSKLFMVENVLSKNFRIENFNRRADAIALLNCHWMTVENIMSLNSCRIQLRDKRFTCKEMNTILKHWVNGGSSRLNHLRLYLDEANEEKCLEGLKEYLITGRPGERHFTALYGRGSTFDNVGLQREDGKIASFKILMPYILFIFVVWPDMKGRTFESFD</sequence>
<evidence type="ECO:0000259" key="2">
    <source>
        <dbReference type="Pfam" id="PF07735"/>
    </source>
</evidence>
<keyword evidence="1" id="KW-0472">Membrane</keyword>
<name>A0A1I7SZC8_9PELO</name>
<dbReference type="WBParaSite" id="Csp11.Scaffold408.g973.t1">
    <property type="protein sequence ID" value="Csp11.Scaffold408.g973.t1"/>
    <property type="gene ID" value="Csp11.Scaffold408.g973"/>
</dbReference>
<dbReference type="InterPro" id="IPR012885">
    <property type="entry name" value="F-box_Sdz-33"/>
</dbReference>
<evidence type="ECO:0000256" key="1">
    <source>
        <dbReference type="SAM" id="Phobius"/>
    </source>
</evidence>
<reference evidence="4" key="1">
    <citation type="submission" date="2016-11" db="UniProtKB">
        <authorList>
            <consortium name="WormBaseParasite"/>
        </authorList>
    </citation>
    <scope>IDENTIFICATION</scope>
</reference>
<evidence type="ECO:0000313" key="3">
    <source>
        <dbReference type="Proteomes" id="UP000095282"/>
    </source>
</evidence>
<dbReference type="Proteomes" id="UP000095282">
    <property type="component" value="Unplaced"/>
</dbReference>
<feature type="transmembrane region" description="Helical" evidence="1">
    <location>
        <begin position="257"/>
        <end position="274"/>
    </location>
</feature>
<evidence type="ECO:0000313" key="4">
    <source>
        <dbReference type="WBParaSite" id="Csp11.Scaffold408.g973.t1"/>
    </source>
</evidence>
<keyword evidence="1" id="KW-0812">Transmembrane</keyword>
<protein>
    <submittedName>
        <fullName evidence="4">FBA_2 domain-containing protein</fullName>
    </submittedName>
</protein>
<dbReference type="Pfam" id="PF07735">
    <property type="entry name" value="FBA_2"/>
    <property type="match status" value="1"/>
</dbReference>
<proteinExistence type="predicted"/>
<dbReference type="AlphaFoldDB" id="A0A1I7SZC8"/>
<organism evidence="3 4">
    <name type="scientific">Caenorhabditis tropicalis</name>
    <dbReference type="NCBI Taxonomy" id="1561998"/>
    <lineage>
        <taxon>Eukaryota</taxon>
        <taxon>Metazoa</taxon>
        <taxon>Ecdysozoa</taxon>
        <taxon>Nematoda</taxon>
        <taxon>Chromadorea</taxon>
        <taxon>Rhabditida</taxon>
        <taxon>Rhabditina</taxon>
        <taxon>Rhabditomorpha</taxon>
        <taxon>Rhabditoidea</taxon>
        <taxon>Rhabditidae</taxon>
        <taxon>Peloderinae</taxon>
        <taxon>Caenorhabditis</taxon>
    </lineage>
</organism>
<keyword evidence="1" id="KW-1133">Transmembrane helix</keyword>
<dbReference type="PANTHER" id="PTHR21503">
    <property type="entry name" value="F-BOX-CONTAINING HYPOTHETICAL PROTEIN C.ELEGANS"/>
    <property type="match status" value="1"/>
</dbReference>
<dbReference type="PANTHER" id="PTHR21503:SF48">
    <property type="entry name" value="F-BOX ASSOCIATED DOMAIN-CONTAINING PROTEIN-RELATED"/>
    <property type="match status" value="1"/>
</dbReference>
<feature type="domain" description="Sdz-33 F-box" evidence="2">
    <location>
        <begin position="147"/>
        <end position="207"/>
    </location>
</feature>